<evidence type="ECO:0000313" key="2">
    <source>
        <dbReference type="Proteomes" id="UP000310636"/>
    </source>
</evidence>
<sequence length="75" mass="9606">MRMCQEKIREMLREADYDLVFWDSRELRRRTSMSWNFIVEQFFYHPDFPKRKIGSKWLFPARETRQFLERWLLEQ</sequence>
<reference evidence="1 2" key="1">
    <citation type="submission" date="2019-04" db="EMBL/GenBank/DDBJ databases">
        <title>Cohnella sp. nov. isolated from preserved vegetables.</title>
        <authorList>
            <person name="Lin S.-Y."/>
            <person name="Hung M.-H."/>
            <person name="Young C.-C."/>
        </authorList>
    </citation>
    <scope>NUCLEOTIDE SEQUENCE [LARGE SCALE GENOMIC DNA]</scope>
    <source>
        <strain evidence="1 2">CC-MHH1044</strain>
    </source>
</reference>
<proteinExistence type="predicted"/>
<dbReference type="AlphaFoldDB" id="A0A4S4C8B6"/>
<protein>
    <submittedName>
        <fullName evidence="1">Group-specific protein</fullName>
    </submittedName>
</protein>
<comment type="caution">
    <text evidence="1">The sequence shown here is derived from an EMBL/GenBank/DDBJ whole genome shotgun (WGS) entry which is preliminary data.</text>
</comment>
<dbReference type="RefSeq" id="WP_136368522.1">
    <property type="nucleotide sequence ID" value="NZ_SSOB01000003.1"/>
</dbReference>
<evidence type="ECO:0000313" key="1">
    <source>
        <dbReference type="EMBL" id="THF83894.1"/>
    </source>
</evidence>
<organism evidence="1 2">
    <name type="scientific">Cohnella fermenti</name>
    <dbReference type="NCBI Taxonomy" id="2565925"/>
    <lineage>
        <taxon>Bacteria</taxon>
        <taxon>Bacillati</taxon>
        <taxon>Bacillota</taxon>
        <taxon>Bacilli</taxon>
        <taxon>Bacillales</taxon>
        <taxon>Paenibacillaceae</taxon>
        <taxon>Cohnella</taxon>
    </lineage>
</organism>
<dbReference type="Proteomes" id="UP000310636">
    <property type="component" value="Unassembled WGS sequence"/>
</dbReference>
<dbReference type="OrthoDB" id="2167122at2"/>
<name>A0A4S4C8B6_9BACL</name>
<accession>A0A4S4C8B6</accession>
<gene>
    <name evidence="1" type="ORF">E6C55_03210</name>
</gene>
<keyword evidence="2" id="KW-1185">Reference proteome</keyword>
<dbReference type="EMBL" id="SSOB01000003">
    <property type="protein sequence ID" value="THF83894.1"/>
    <property type="molecule type" value="Genomic_DNA"/>
</dbReference>